<dbReference type="Pfam" id="PF00532">
    <property type="entry name" value="Peripla_BP_1"/>
    <property type="match status" value="1"/>
</dbReference>
<dbReference type="SUPFAM" id="SSF53822">
    <property type="entry name" value="Periplasmic binding protein-like I"/>
    <property type="match status" value="1"/>
</dbReference>
<evidence type="ECO:0000256" key="3">
    <source>
        <dbReference type="ARBA" id="ARBA00023125"/>
    </source>
</evidence>
<evidence type="ECO:0000313" key="7">
    <source>
        <dbReference type="Proteomes" id="UP000622860"/>
    </source>
</evidence>
<dbReference type="InterPro" id="IPR001761">
    <property type="entry name" value="Peripla_BP/Lac1_sug-bd_dom"/>
</dbReference>
<accession>A0A917HAE7</accession>
<reference evidence="6" key="2">
    <citation type="submission" date="2020-09" db="EMBL/GenBank/DDBJ databases">
        <authorList>
            <person name="Sun Q."/>
            <person name="Zhou Y."/>
        </authorList>
    </citation>
    <scope>NUCLEOTIDE SEQUENCE</scope>
    <source>
        <strain evidence="6">CGMCC 1.12754</strain>
    </source>
</reference>
<keyword evidence="7" id="KW-1185">Reference proteome</keyword>
<keyword evidence="1" id="KW-0678">Repressor</keyword>
<name>A0A917HAE7_9BACI</name>
<dbReference type="SUPFAM" id="SSF47413">
    <property type="entry name" value="lambda repressor-like DNA-binding domains"/>
    <property type="match status" value="1"/>
</dbReference>
<dbReference type="GO" id="GO:0000976">
    <property type="term" value="F:transcription cis-regulatory region binding"/>
    <property type="evidence" value="ECO:0007669"/>
    <property type="project" value="TreeGrafter"/>
</dbReference>
<dbReference type="CDD" id="cd06267">
    <property type="entry name" value="PBP1_LacI_sugar_binding-like"/>
    <property type="match status" value="1"/>
</dbReference>
<feature type="domain" description="HTH lacI-type" evidence="5">
    <location>
        <begin position="4"/>
        <end position="58"/>
    </location>
</feature>
<reference evidence="6" key="1">
    <citation type="journal article" date="2014" name="Int. J. Syst. Evol. Microbiol.">
        <title>Complete genome sequence of Corynebacterium casei LMG S-19264T (=DSM 44701T), isolated from a smear-ripened cheese.</title>
        <authorList>
            <consortium name="US DOE Joint Genome Institute (JGI-PGF)"/>
            <person name="Walter F."/>
            <person name="Albersmeier A."/>
            <person name="Kalinowski J."/>
            <person name="Ruckert C."/>
        </authorList>
    </citation>
    <scope>NUCLEOTIDE SEQUENCE</scope>
    <source>
        <strain evidence="6">CGMCC 1.12754</strain>
    </source>
</reference>
<dbReference type="RefSeq" id="WP_188454912.1">
    <property type="nucleotide sequence ID" value="NZ_BMFR01000005.1"/>
</dbReference>
<evidence type="ECO:0000256" key="2">
    <source>
        <dbReference type="ARBA" id="ARBA00023015"/>
    </source>
</evidence>
<dbReference type="PANTHER" id="PTHR30146:SF148">
    <property type="entry name" value="HTH-TYPE TRANSCRIPTIONAL REPRESSOR PURR-RELATED"/>
    <property type="match status" value="1"/>
</dbReference>
<sequence>MANVTIKDIAEKSGVSTATVSRVLNRSGYASAEIKDKVFSVAKELNYRPNGIARSLKMHKTNTIGIIIPDISNPYFMKISKGIEDVIQNEDYVLIFVSGDESPIKEEKTLKVLLENRVEGIVLATSSEDDENITKIQQAGVPVVLIDRKLENQLVDLDFVVEDNVEAAYQLTKYLIEQGHRHIGVINGSLKVSTGMERYMGYKKAIMEYGMEENADLVFNGNFIQEDGEEAVAKFFERDTKPTAILSFNNTMTYGAVLQLSRMGLTVPDDIVVASYGETEIAQLLKPPGIISVKQSPYEMGVRVGEILLERLANKEKEATHEIFTPKLDIYENNVKEVK</sequence>
<dbReference type="EMBL" id="BMFR01000005">
    <property type="protein sequence ID" value="GGG72780.1"/>
    <property type="molecule type" value="Genomic_DNA"/>
</dbReference>
<keyword evidence="2" id="KW-0805">Transcription regulation</keyword>
<dbReference type="SMART" id="SM00354">
    <property type="entry name" value="HTH_LACI"/>
    <property type="match status" value="1"/>
</dbReference>
<keyword evidence="4" id="KW-0804">Transcription</keyword>
<dbReference type="PRINTS" id="PR00036">
    <property type="entry name" value="HTHLACI"/>
</dbReference>
<dbReference type="InterPro" id="IPR010982">
    <property type="entry name" value="Lambda_DNA-bd_dom_sf"/>
</dbReference>
<comment type="caution">
    <text evidence="6">The sequence shown here is derived from an EMBL/GenBank/DDBJ whole genome shotgun (WGS) entry which is preliminary data.</text>
</comment>
<dbReference type="PROSITE" id="PS50932">
    <property type="entry name" value="HTH_LACI_2"/>
    <property type="match status" value="1"/>
</dbReference>
<dbReference type="Gene3D" id="1.10.260.40">
    <property type="entry name" value="lambda repressor-like DNA-binding domains"/>
    <property type="match status" value="1"/>
</dbReference>
<evidence type="ECO:0000259" key="5">
    <source>
        <dbReference type="PROSITE" id="PS50932"/>
    </source>
</evidence>
<proteinExistence type="predicted"/>
<evidence type="ECO:0000313" key="6">
    <source>
        <dbReference type="EMBL" id="GGG72780.1"/>
    </source>
</evidence>
<dbReference type="CDD" id="cd01392">
    <property type="entry name" value="HTH_LacI"/>
    <property type="match status" value="1"/>
</dbReference>
<dbReference type="Proteomes" id="UP000622860">
    <property type="component" value="Unassembled WGS sequence"/>
</dbReference>
<dbReference type="GO" id="GO:0003700">
    <property type="term" value="F:DNA-binding transcription factor activity"/>
    <property type="evidence" value="ECO:0007669"/>
    <property type="project" value="TreeGrafter"/>
</dbReference>
<protein>
    <submittedName>
        <fullName evidence="6">LacI family transcriptional regulator</fullName>
    </submittedName>
</protein>
<dbReference type="Pfam" id="PF00356">
    <property type="entry name" value="LacI"/>
    <property type="match status" value="1"/>
</dbReference>
<dbReference type="AlphaFoldDB" id="A0A917HAE7"/>
<dbReference type="InterPro" id="IPR028082">
    <property type="entry name" value="Peripla_BP_I"/>
</dbReference>
<evidence type="ECO:0000256" key="1">
    <source>
        <dbReference type="ARBA" id="ARBA00022491"/>
    </source>
</evidence>
<evidence type="ECO:0000256" key="4">
    <source>
        <dbReference type="ARBA" id="ARBA00023163"/>
    </source>
</evidence>
<dbReference type="PROSITE" id="PS00356">
    <property type="entry name" value="HTH_LACI_1"/>
    <property type="match status" value="1"/>
</dbReference>
<organism evidence="6 7">
    <name type="scientific">Virgibacillus oceani</name>
    <dbReference type="NCBI Taxonomy" id="1479511"/>
    <lineage>
        <taxon>Bacteria</taxon>
        <taxon>Bacillati</taxon>
        <taxon>Bacillota</taxon>
        <taxon>Bacilli</taxon>
        <taxon>Bacillales</taxon>
        <taxon>Bacillaceae</taxon>
        <taxon>Virgibacillus</taxon>
    </lineage>
</organism>
<gene>
    <name evidence="6" type="ORF">GCM10011398_16450</name>
</gene>
<dbReference type="PANTHER" id="PTHR30146">
    <property type="entry name" value="LACI-RELATED TRANSCRIPTIONAL REPRESSOR"/>
    <property type="match status" value="1"/>
</dbReference>
<dbReference type="InterPro" id="IPR000843">
    <property type="entry name" value="HTH_LacI"/>
</dbReference>
<keyword evidence="3" id="KW-0238">DNA-binding</keyword>
<dbReference type="Gene3D" id="3.40.50.2300">
    <property type="match status" value="2"/>
</dbReference>